<name>A0ABY4NB88_9MICO</name>
<dbReference type="EMBL" id="CP097218">
    <property type="protein sequence ID" value="UQN30650.1"/>
    <property type="molecule type" value="Genomic_DNA"/>
</dbReference>
<evidence type="ECO:0008006" key="3">
    <source>
        <dbReference type="Google" id="ProtNLM"/>
    </source>
</evidence>
<protein>
    <recommendedName>
        <fullName evidence="3">Minor tail protein</fullName>
    </recommendedName>
</protein>
<evidence type="ECO:0000313" key="2">
    <source>
        <dbReference type="Proteomes" id="UP001055868"/>
    </source>
</evidence>
<proteinExistence type="predicted"/>
<accession>A0ABY4NB88</accession>
<gene>
    <name evidence="1" type="ORF">M4486_04935</name>
</gene>
<dbReference type="RefSeq" id="WP_249480021.1">
    <property type="nucleotide sequence ID" value="NZ_CP097218.1"/>
</dbReference>
<keyword evidence="2" id="KW-1185">Reference proteome</keyword>
<sequence>MQEGSLAAGVPQWRRRVEVNGIAREAESLSFDAELSSDMPDAIGGVSGIKPRTGTIKWSPQAAVVDVPASPWSRRNGWPPSPGDRVDVWVGDTGTTWKVFTGRIDKTTGDVDTLSSSIVDDSDQLDRVITIEPVAYQMPGMMQSNGVYREYVPVYVRPWYAMYKCLRAGGWGVSTPSGAQGLTVVSVDMQGSFYPDLGTIGRSTDDLDLQYGDGFTYQAAGSISYEPREHAAYSTGDGVRVWLRWTGVQAVAYLRFSDDRALRFYLTHNPSGATSLWIQASSGGTVPNGGMLIAETTVNLQVDAADGSQWIELFIPAGGQTIRYTAPTVNTPSGTRNGAAESTITLGTTFNTGTTLSLVTFTGSLVAARVGNLTLTQWRGFSSHSVGSKVRHWGRSDLVRLQQIQRTLENVSASEVLDEASEATLTPMWLDETGTMQVAASDVLYAQRASHTVTTAQDIFSLGWEESLQATRRTVHVNYQAVAYNYMRQERVLLYQPSSAAQLDPNGVVYEEFIKPDDDQEWIWPDTTLADVNGHVDDFNHGYGSFYGASVDNSLGVNTWGRQLTPKIERLGLRTLKFSISTADTRTMELSTPDDEETLYKRRRGVTLPLIRGYGLVTLADASKDGTTTGPTWAPDLTHELDYWGREDDAQRVADWLSERLATPLITLTDLEIAYDPRIQLGDVILVDSTTFLGFSVEVLVIGKSESHGSDGSTLSLTVRVVRTMTTYATYEAFEAAYQGRHYSALESAWAGARYIDMERKPLEGGA</sequence>
<dbReference type="Proteomes" id="UP001055868">
    <property type="component" value="Chromosome"/>
</dbReference>
<organism evidence="1 2">
    <name type="scientific">Brachybacterium kimchii</name>
    <dbReference type="NCBI Taxonomy" id="2942909"/>
    <lineage>
        <taxon>Bacteria</taxon>
        <taxon>Bacillati</taxon>
        <taxon>Actinomycetota</taxon>
        <taxon>Actinomycetes</taxon>
        <taxon>Micrococcales</taxon>
        <taxon>Dermabacteraceae</taxon>
        <taxon>Brachybacterium</taxon>
    </lineage>
</organism>
<evidence type="ECO:0000313" key="1">
    <source>
        <dbReference type="EMBL" id="UQN30650.1"/>
    </source>
</evidence>
<reference evidence="1" key="1">
    <citation type="submission" date="2022-05" db="EMBL/GenBank/DDBJ databases">
        <title>Genomic analysis of Brachybacterium sp. CBA3104.</title>
        <authorList>
            <person name="Roh S.W."/>
            <person name="Kim Y.B."/>
            <person name="Kim Y."/>
        </authorList>
    </citation>
    <scope>NUCLEOTIDE SEQUENCE</scope>
    <source>
        <strain evidence="1">CBA3104</strain>
    </source>
</reference>